<reference evidence="4" key="1">
    <citation type="submission" date="2016-08" db="EMBL/GenBank/DDBJ databases">
        <authorList>
            <person name="Tokovenko B."/>
            <person name="Kalinowski J."/>
        </authorList>
    </citation>
    <scope>NUCLEOTIDE SEQUENCE [LARGE SCALE GENOMIC DNA]</scope>
    <source>
        <strain evidence="4">UTMC102</strain>
    </source>
</reference>
<dbReference type="GO" id="GO:0016491">
    <property type="term" value="F:oxidoreductase activity"/>
    <property type="evidence" value="ECO:0007669"/>
    <property type="project" value="InterPro"/>
</dbReference>
<dbReference type="InterPro" id="IPR046366">
    <property type="entry name" value="MPAB"/>
</dbReference>
<dbReference type="AlphaFoldDB" id="A0A1V3BWN3"/>
<dbReference type="Pfam" id="PF09995">
    <property type="entry name" value="MPAB_Lcp_cat"/>
    <property type="match status" value="1"/>
</dbReference>
<protein>
    <submittedName>
        <fullName evidence="3">L-aspartate oxidase</fullName>
    </submittedName>
</protein>
<sequence length="335" mass="38302">MKRFEWYERIHALDAEADCEQIVRILGSHEFPWDIEQALGLALYRTYAVPSVGELLAHTREFTERTQHRYDDTALILNDIMEHGFGPGRGRDALRRMNQMHRSYDISNDDYRYVLSTFVVMPVRWLNDYGYGWRRLTGHEIAASTNYYRKLGRHMGIKDIPETYERFRDLMDSYEDEHFAYTEGGRAVSDSTLDLMVNFYPAWQRPLVRPFTKALLDDRLIRAFDYPEPSAAWRRLSDAALKLRAGVVRRMRPREEPRWARQSPNIRSYPGGYDPSRIGTFPQGCPVPHDMATRKVAATGAHVPAPGQAVAPASPPDPAPSGGTDTAAAPRAAEE</sequence>
<name>A0A1V3BWN3_9ACTN</name>
<proteinExistence type="predicted"/>
<comment type="caution">
    <text evidence="3">The sequence shown here is derived from an EMBL/GenBank/DDBJ whole genome shotgun (WGS) entry which is preliminary data.</text>
</comment>
<keyword evidence="4" id="KW-1185">Reference proteome</keyword>
<feature type="region of interest" description="Disordered" evidence="1">
    <location>
        <begin position="295"/>
        <end position="335"/>
    </location>
</feature>
<evidence type="ECO:0000259" key="2">
    <source>
        <dbReference type="Pfam" id="PF09995"/>
    </source>
</evidence>
<dbReference type="OrthoDB" id="836517at2"/>
<dbReference type="Proteomes" id="UP000189004">
    <property type="component" value="Unassembled WGS sequence"/>
</dbReference>
<feature type="domain" description="ER-bound oxygenase mpaB/mpaB'/Rubber oxygenase catalytic" evidence="2">
    <location>
        <begin position="40"/>
        <end position="241"/>
    </location>
</feature>
<dbReference type="RefSeq" id="WP_077689002.1">
    <property type="nucleotide sequence ID" value="NZ_MCOK01000001.1"/>
</dbReference>
<organism evidence="3 4">
    <name type="scientific">Nocardiopsis sinuspersici</name>
    <dbReference type="NCBI Taxonomy" id="501010"/>
    <lineage>
        <taxon>Bacteria</taxon>
        <taxon>Bacillati</taxon>
        <taxon>Actinomycetota</taxon>
        <taxon>Actinomycetes</taxon>
        <taxon>Streptosporangiales</taxon>
        <taxon>Nocardiopsidaceae</taxon>
        <taxon>Nocardiopsis</taxon>
    </lineage>
</organism>
<accession>A0A1V3BWN3</accession>
<dbReference type="InterPro" id="IPR018713">
    <property type="entry name" value="MPAB/Lcp_cat_dom"/>
</dbReference>
<dbReference type="EMBL" id="MCOK01000001">
    <property type="protein sequence ID" value="OOC52659.1"/>
    <property type="molecule type" value="Genomic_DNA"/>
</dbReference>
<evidence type="ECO:0000313" key="4">
    <source>
        <dbReference type="Proteomes" id="UP000189004"/>
    </source>
</evidence>
<dbReference type="PANTHER" id="PTHR36124">
    <property type="match status" value="1"/>
</dbReference>
<evidence type="ECO:0000313" key="3">
    <source>
        <dbReference type="EMBL" id="OOC52659.1"/>
    </source>
</evidence>
<dbReference type="STRING" id="501010.NOSIN_01435"/>
<gene>
    <name evidence="3" type="ORF">NOSIN_01435</name>
</gene>
<evidence type="ECO:0000256" key="1">
    <source>
        <dbReference type="SAM" id="MobiDB-lite"/>
    </source>
</evidence>
<dbReference type="PANTHER" id="PTHR36124:SF1">
    <property type="entry name" value="ER-BOUND OXYGENASE MPAB_MPAB'_RUBBER OXYGENASE CATALYTIC DOMAIN-CONTAINING PROTEIN"/>
    <property type="match status" value="1"/>
</dbReference>